<dbReference type="OrthoDB" id="3204345at2759"/>
<dbReference type="Proteomes" id="UP000703269">
    <property type="component" value="Unassembled WGS sequence"/>
</dbReference>
<organism evidence="1 2">
    <name type="scientific">Phanerochaete sordida</name>
    <dbReference type="NCBI Taxonomy" id="48140"/>
    <lineage>
        <taxon>Eukaryota</taxon>
        <taxon>Fungi</taxon>
        <taxon>Dikarya</taxon>
        <taxon>Basidiomycota</taxon>
        <taxon>Agaricomycotina</taxon>
        <taxon>Agaricomycetes</taxon>
        <taxon>Polyporales</taxon>
        <taxon>Phanerochaetaceae</taxon>
        <taxon>Phanerochaete</taxon>
    </lineage>
</organism>
<evidence type="ECO:0000313" key="1">
    <source>
        <dbReference type="EMBL" id="GJE96188.1"/>
    </source>
</evidence>
<reference evidence="1 2" key="1">
    <citation type="submission" date="2021-08" db="EMBL/GenBank/DDBJ databases">
        <title>Draft Genome Sequence of Phanerochaete sordida strain YK-624.</title>
        <authorList>
            <person name="Mori T."/>
            <person name="Dohra H."/>
            <person name="Suzuki T."/>
            <person name="Kawagishi H."/>
            <person name="Hirai H."/>
        </authorList>
    </citation>
    <scope>NUCLEOTIDE SEQUENCE [LARGE SCALE GENOMIC DNA]</scope>
    <source>
        <strain evidence="1 2">YK-624</strain>
    </source>
</reference>
<keyword evidence="2" id="KW-1185">Reference proteome</keyword>
<name>A0A9P3GJQ0_9APHY</name>
<dbReference type="Pfam" id="PF13385">
    <property type="entry name" value="Laminin_G_3"/>
    <property type="match status" value="1"/>
</dbReference>
<accession>A0A9P3GJQ0</accession>
<dbReference type="InterPro" id="IPR013320">
    <property type="entry name" value="ConA-like_dom_sf"/>
</dbReference>
<protein>
    <submittedName>
        <fullName evidence="1">LamG domain-containing protein</fullName>
    </submittedName>
</protein>
<evidence type="ECO:0000313" key="2">
    <source>
        <dbReference type="Proteomes" id="UP000703269"/>
    </source>
</evidence>
<dbReference type="EMBL" id="BPQB01000057">
    <property type="protein sequence ID" value="GJE96188.1"/>
    <property type="molecule type" value="Genomic_DNA"/>
</dbReference>
<dbReference type="Gene3D" id="2.60.120.200">
    <property type="match status" value="1"/>
</dbReference>
<dbReference type="SUPFAM" id="SSF49899">
    <property type="entry name" value="Concanavalin A-like lectins/glucanases"/>
    <property type="match status" value="1"/>
</dbReference>
<gene>
    <name evidence="1" type="ORF">PsYK624_123810</name>
</gene>
<proteinExistence type="predicted"/>
<sequence length="260" mass="29030">MSADEGHLDLVAHSPPAAGLQALGSSNDIAEQGGVTLGQQLRALGAGPILTIPSLLACWGSKIEPSGHLASYLSTRLPDYFLNRDASFSLYVRRGQSTDDTARVMLVVESPFQPNAIIELGIGVDKGKRHAVYAGSSVTPAWLRSAVDVQVDEWTHIAMVWNYTARTFSLYVEGEAVKTLAFSPTRDANERILRVNKEWRLVIGRGKRIGQMRNGWDGEITDVRVWDRVIDETEINDIRRWQRPEPMNPTQPNLWYDYKV</sequence>
<dbReference type="AlphaFoldDB" id="A0A9P3GJQ0"/>
<comment type="caution">
    <text evidence="1">The sequence shown here is derived from an EMBL/GenBank/DDBJ whole genome shotgun (WGS) entry which is preliminary data.</text>
</comment>